<dbReference type="GO" id="GO:0019674">
    <property type="term" value="P:NAD+ metabolic process"/>
    <property type="evidence" value="ECO:0007669"/>
    <property type="project" value="InterPro"/>
</dbReference>
<dbReference type="PANTHER" id="PTHR20275">
    <property type="entry name" value="NAD KINASE"/>
    <property type="match status" value="1"/>
</dbReference>
<dbReference type="PANTHER" id="PTHR20275:SF0">
    <property type="entry name" value="NAD KINASE"/>
    <property type="match status" value="1"/>
</dbReference>
<keyword evidence="6" id="KW-0067">ATP-binding</keyword>
<comment type="function">
    <text evidence="6">Involved in the regulation of the intracellular balance of NAD and NADP, and is a key enzyme in the biosynthesis of NADP. Catalyzes specifically the phosphorylation on 2'-hydroxyl of the adenosine moiety of NAD to yield NADP.</text>
</comment>
<gene>
    <name evidence="6" type="primary">nadK</name>
    <name evidence="7" type="ORF">CLV57_1479</name>
</gene>
<feature type="active site" description="Proton acceptor" evidence="6">
    <location>
        <position position="84"/>
    </location>
</feature>
<dbReference type="InterPro" id="IPR016064">
    <property type="entry name" value="NAD/diacylglycerol_kinase_sf"/>
</dbReference>
<dbReference type="HAMAP" id="MF_00361">
    <property type="entry name" value="NAD_kinase"/>
    <property type="match status" value="1"/>
</dbReference>
<comment type="catalytic activity">
    <reaction evidence="5 6">
        <text>NAD(+) + ATP = ADP + NADP(+) + H(+)</text>
        <dbReference type="Rhea" id="RHEA:18629"/>
        <dbReference type="ChEBI" id="CHEBI:15378"/>
        <dbReference type="ChEBI" id="CHEBI:30616"/>
        <dbReference type="ChEBI" id="CHEBI:57540"/>
        <dbReference type="ChEBI" id="CHEBI:58349"/>
        <dbReference type="ChEBI" id="CHEBI:456216"/>
        <dbReference type="EC" id="2.7.1.23"/>
    </reaction>
</comment>
<keyword evidence="2 6" id="KW-0418">Kinase</keyword>
<comment type="caution">
    <text evidence="6">Lacks conserved residue(s) required for the propagation of feature annotation.</text>
</comment>
<dbReference type="GO" id="GO:0003951">
    <property type="term" value="F:NAD+ kinase activity"/>
    <property type="evidence" value="ECO:0007669"/>
    <property type="project" value="UniProtKB-UniRule"/>
</dbReference>
<dbReference type="Proteomes" id="UP000242687">
    <property type="component" value="Unassembled WGS sequence"/>
</dbReference>
<accession>A0A2H9VUG3</accession>
<feature type="binding site" evidence="6">
    <location>
        <begin position="84"/>
        <end position="85"/>
    </location>
    <ligand>
        <name>NAD(+)</name>
        <dbReference type="ChEBI" id="CHEBI:57540"/>
    </ligand>
</feature>
<proteinExistence type="inferred from homology"/>
<dbReference type="InterPro" id="IPR017438">
    <property type="entry name" value="ATP-NAD_kinase_N"/>
</dbReference>
<keyword evidence="6" id="KW-0963">Cytoplasm</keyword>
<name>A0A2H9VUG3_9SPHI</name>
<dbReference type="GO" id="GO:0046872">
    <property type="term" value="F:metal ion binding"/>
    <property type="evidence" value="ECO:0007669"/>
    <property type="project" value="UniProtKB-UniRule"/>
</dbReference>
<evidence type="ECO:0000256" key="2">
    <source>
        <dbReference type="ARBA" id="ARBA00022777"/>
    </source>
</evidence>
<dbReference type="GO" id="GO:0005524">
    <property type="term" value="F:ATP binding"/>
    <property type="evidence" value="ECO:0007669"/>
    <property type="project" value="UniProtKB-KW"/>
</dbReference>
<dbReference type="NCBIfam" id="NF002521">
    <property type="entry name" value="PRK01911.1"/>
    <property type="match status" value="1"/>
</dbReference>
<feature type="binding site" evidence="6">
    <location>
        <begin position="157"/>
        <end position="158"/>
    </location>
    <ligand>
        <name>NAD(+)</name>
        <dbReference type="ChEBI" id="CHEBI:57540"/>
    </ligand>
</feature>
<dbReference type="InterPro" id="IPR017437">
    <property type="entry name" value="ATP-NAD_kinase_PpnK-typ_C"/>
</dbReference>
<evidence type="ECO:0000313" key="7">
    <source>
        <dbReference type="EMBL" id="PJJ84466.1"/>
    </source>
</evidence>
<comment type="similarity">
    <text evidence="6">Belongs to the NAD kinase family.</text>
</comment>
<comment type="cofactor">
    <cofactor evidence="6">
        <name>a divalent metal cation</name>
        <dbReference type="ChEBI" id="CHEBI:60240"/>
    </cofactor>
</comment>
<dbReference type="AlphaFoldDB" id="A0A2H9VUG3"/>
<comment type="caution">
    <text evidence="7">The sequence shown here is derived from an EMBL/GenBank/DDBJ whole genome shotgun (WGS) entry which is preliminary data.</text>
</comment>
<evidence type="ECO:0000256" key="5">
    <source>
        <dbReference type="ARBA" id="ARBA00047925"/>
    </source>
</evidence>
<dbReference type="InterPro" id="IPR002504">
    <property type="entry name" value="NADK"/>
</dbReference>
<dbReference type="Gene3D" id="2.60.200.30">
    <property type="entry name" value="Probable inorganic polyphosphate/atp-NAD kinase, domain 2"/>
    <property type="match status" value="1"/>
</dbReference>
<dbReference type="GO" id="GO:0006741">
    <property type="term" value="P:NADP+ biosynthetic process"/>
    <property type="evidence" value="ECO:0007669"/>
    <property type="project" value="UniProtKB-UniRule"/>
</dbReference>
<dbReference type="SUPFAM" id="SSF111331">
    <property type="entry name" value="NAD kinase/diacylglycerol kinase-like"/>
    <property type="match status" value="1"/>
</dbReference>
<dbReference type="Gene3D" id="3.40.50.10330">
    <property type="entry name" value="Probable inorganic polyphosphate/atp-NAD kinase, domain 1"/>
    <property type="match status" value="1"/>
</dbReference>
<dbReference type="Pfam" id="PF01513">
    <property type="entry name" value="NAD_kinase"/>
    <property type="match status" value="1"/>
</dbReference>
<dbReference type="GO" id="GO:0051287">
    <property type="term" value="F:NAD binding"/>
    <property type="evidence" value="ECO:0007669"/>
    <property type="project" value="UniProtKB-ARBA"/>
</dbReference>
<feature type="binding site" evidence="6">
    <location>
        <position position="187"/>
    </location>
    <ligand>
        <name>NAD(+)</name>
        <dbReference type="ChEBI" id="CHEBI:57540"/>
    </ligand>
</feature>
<sequence>MDYGPLTKKTMRIAIYGRQFNDSAVFPYIQQVFDALLQHDVDIYVHHQLNKNLEGNISTIGYSVLNEHDQIAGFIDAFLTLGGDGTLLDMVNLIGNSGVPVIGINFGRLGFLASVNKNDVAAAIHAVVNKQFTLDSRTLLRIDSEQHIFGDGNIALNDVTIHKRDDSAMITTHMFLDGEFLNSYWGDGIIIATPTGSTAYSLSCGGPVMFPASNTVIVTPVSPHNLNVRPIVLPDTSVLSFKVECRSSNYLLSCDSRTTVIDSVMEFEVRKADFQLNLIRLSNESYLSTLRNKLLWGLDTRNY</sequence>
<evidence type="ECO:0000256" key="6">
    <source>
        <dbReference type="HAMAP-Rule" id="MF_00361"/>
    </source>
</evidence>
<dbReference type="GO" id="GO:0005737">
    <property type="term" value="C:cytoplasm"/>
    <property type="evidence" value="ECO:0007669"/>
    <property type="project" value="UniProtKB-SubCell"/>
</dbReference>
<keyword evidence="8" id="KW-1185">Reference proteome</keyword>
<reference evidence="7 8" key="1">
    <citation type="submission" date="2017-11" db="EMBL/GenBank/DDBJ databases">
        <title>Genomic Encyclopedia of Archaeal and Bacterial Type Strains, Phase II (KMG-II): From Individual Species to Whole Genera.</title>
        <authorList>
            <person name="Goeker M."/>
        </authorList>
    </citation>
    <scope>NUCLEOTIDE SEQUENCE [LARGE SCALE GENOMIC DNA]</scope>
    <source>
        <strain evidence="7 8">DSM 28175</strain>
    </source>
</reference>
<keyword evidence="6" id="KW-0547">Nucleotide-binding</keyword>
<feature type="binding site" evidence="6">
    <location>
        <begin position="198"/>
        <end position="203"/>
    </location>
    <ligand>
        <name>NAD(+)</name>
        <dbReference type="ChEBI" id="CHEBI:57540"/>
    </ligand>
</feature>
<evidence type="ECO:0000256" key="4">
    <source>
        <dbReference type="ARBA" id="ARBA00023027"/>
    </source>
</evidence>
<dbReference type="Pfam" id="PF20143">
    <property type="entry name" value="NAD_kinase_C"/>
    <property type="match status" value="1"/>
</dbReference>
<evidence type="ECO:0000256" key="3">
    <source>
        <dbReference type="ARBA" id="ARBA00022857"/>
    </source>
</evidence>
<protein>
    <recommendedName>
        <fullName evidence="6">NAD kinase</fullName>
        <ecNumber evidence="6">2.7.1.23</ecNumber>
    </recommendedName>
    <alternativeName>
        <fullName evidence="6">ATP-dependent NAD kinase</fullName>
    </alternativeName>
</protein>
<keyword evidence="4 6" id="KW-0520">NAD</keyword>
<dbReference type="EC" id="2.7.1.23" evidence="6"/>
<keyword evidence="1 6" id="KW-0808">Transferase</keyword>
<evidence type="ECO:0000313" key="8">
    <source>
        <dbReference type="Proteomes" id="UP000242687"/>
    </source>
</evidence>
<dbReference type="EMBL" id="PGFJ01000001">
    <property type="protein sequence ID" value="PJJ84466.1"/>
    <property type="molecule type" value="Genomic_DNA"/>
</dbReference>
<evidence type="ECO:0000256" key="1">
    <source>
        <dbReference type="ARBA" id="ARBA00022679"/>
    </source>
</evidence>
<organism evidence="7 8">
    <name type="scientific">Mucilaginibacter auburnensis</name>
    <dbReference type="NCBI Taxonomy" id="1457233"/>
    <lineage>
        <taxon>Bacteria</taxon>
        <taxon>Pseudomonadati</taxon>
        <taxon>Bacteroidota</taxon>
        <taxon>Sphingobacteriia</taxon>
        <taxon>Sphingobacteriales</taxon>
        <taxon>Sphingobacteriaceae</taxon>
        <taxon>Mucilaginibacter</taxon>
    </lineage>
</organism>
<keyword evidence="3 6" id="KW-0521">NADP</keyword>
<comment type="subcellular location">
    <subcellularLocation>
        <location evidence="6">Cytoplasm</location>
    </subcellularLocation>
</comment>